<dbReference type="InterPro" id="IPR047324">
    <property type="entry name" value="LbH_gamma_CA-like"/>
</dbReference>
<dbReference type="InterPro" id="IPR011004">
    <property type="entry name" value="Trimer_LpxA-like_sf"/>
</dbReference>
<dbReference type="CDD" id="cd04645">
    <property type="entry name" value="LbH_gamma_CA_like"/>
    <property type="match status" value="1"/>
</dbReference>
<accession>A0ABZ3CAW4</accession>
<gene>
    <name evidence="1" type="ORF">PCC79_05865</name>
</gene>
<proteinExistence type="predicted"/>
<dbReference type="PANTHER" id="PTHR13061">
    <property type="entry name" value="DYNACTIN SUBUNIT P25"/>
    <property type="match status" value="1"/>
</dbReference>
<dbReference type="Gene3D" id="2.160.10.10">
    <property type="entry name" value="Hexapeptide repeat proteins"/>
    <property type="match status" value="1"/>
</dbReference>
<dbReference type="SUPFAM" id="SSF51161">
    <property type="entry name" value="Trimeric LpxA-like enzymes"/>
    <property type="match status" value="1"/>
</dbReference>
<dbReference type="EMBL" id="CP115965">
    <property type="protein sequence ID" value="WZW99720.1"/>
    <property type="molecule type" value="Genomic_DNA"/>
</dbReference>
<dbReference type="Pfam" id="PF00132">
    <property type="entry name" value="Hexapep"/>
    <property type="match status" value="1"/>
</dbReference>
<protein>
    <submittedName>
        <fullName evidence="1">Gamma carbonic anhydrase family protein</fullName>
    </submittedName>
</protein>
<evidence type="ECO:0000313" key="2">
    <source>
        <dbReference type="Proteomes" id="UP001434337"/>
    </source>
</evidence>
<organism evidence="1 2">
    <name type="scientific">Propioniciclava soli</name>
    <dbReference type="NCBI Taxonomy" id="2775081"/>
    <lineage>
        <taxon>Bacteria</taxon>
        <taxon>Bacillati</taxon>
        <taxon>Actinomycetota</taxon>
        <taxon>Actinomycetes</taxon>
        <taxon>Propionibacteriales</taxon>
        <taxon>Propionibacteriaceae</taxon>
        <taxon>Propioniciclava</taxon>
    </lineage>
</organism>
<dbReference type="InterPro" id="IPR050484">
    <property type="entry name" value="Transf_Hexapept/Carb_Anhydrase"/>
</dbReference>
<keyword evidence="2" id="KW-1185">Reference proteome</keyword>
<sequence>MRYEIDGQRPVTTPDAFIAPTATLVGNATVGAGASVWFGAVIRADGDAVSLGERSNLQDNAVVHADPGFPARIGDDVSIGHAAVIHGCTIGDRVLIGMGATVMNGAVIGSDTLVAAGALISEGTTIPPRSLVVGVPGKVRRSLEPDEVARVARNAAVYVDRARQYAAGGRLLED</sequence>
<dbReference type="RefSeq" id="WP_342373272.1">
    <property type="nucleotide sequence ID" value="NZ_CP115965.1"/>
</dbReference>
<evidence type="ECO:0000313" key="1">
    <source>
        <dbReference type="EMBL" id="WZW99720.1"/>
    </source>
</evidence>
<name>A0ABZ3CAW4_9ACTN</name>
<dbReference type="Proteomes" id="UP001434337">
    <property type="component" value="Chromosome"/>
</dbReference>
<dbReference type="PANTHER" id="PTHR13061:SF29">
    <property type="entry name" value="GAMMA CARBONIC ANHYDRASE-LIKE 1, MITOCHONDRIAL-RELATED"/>
    <property type="match status" value="1"/>
</dbReference>
<dbReference type="InterPro" id="IPR001451">
    <property type="entry name" value="Hexapep"/>
</dbReference>
<reference evidence="1 2" key="1">
    <citation type="journal article" date="2023" name="Environ Microbiome">
        <title>A coral-associated actinobacterium mitigates coral bleaching under heat stress.</title>
        <authorList>
            <person name="Li J."/>
            <person name="Zou Y."/>
            <person name="Li Q."/>
            <person name="Zhang J."/>
            <person name="Bourne D.G."/>
            <person name="Lyu Y."/>
            <person name="Liu C."/>
            <person name="Zhang S."/>
        </authorList>
    </citation>
    <scope>NUCLEOTIDE SEQUENCE [LARGE SCALE GENOMIC DNA]</scope>
    <source>
        <strain evidence="1 2">SCSIO 13291</strain>
    </source>
</reference>